<dbReference type="InterPro" id="IPR052961">
    <property type="entry name" value="Oxido-Kinase-like_Enzymes"/>
</dbReference>
<accession>A0A9P8SKQ2</accession>
<feature type="domain" description="Aminoglycoside phosphotransferase" evidence="1">
    <location>
        <begin position="86"/>
        <end position="305"/>
    </location>
</feature>
<dbReference type="OrthoDB" id="411145at2759"/>
<evidence type="ECO:0000313" key="2">
    <source>
        <dbReference type="EMBL" id="KAH0965015.1"/>
    </source>
</evidence>
<name>A0A9P8SKQ2_9HYPO</name>
<dbReference type="InterPro" id="IPR002575">
    <property type="entry name" value="Aminoglycoside_PTrfase"/>
</dbReference>
<dbReference type="Gene3D" id="3.90.1200.10">
    <property type="match status" value="1"/>
</dbReference>
<dbReference type="PANTHER" id="PTHR23020:SF41">
    <property type="entry name" value="AMINOGLYCOSIDE PHOSPHOTRANSFERASE DOMAIN-CONTAINING PROTEIN"/>
    <property type="match status" value="1"/>
</dbReference>
<dbReference type="Pfam" id="PF01636">
    <property type="entry name" value="APH"/>
    <property type="match status" value="1"/>
</dbReference>
<dbReference type="Proteomes" id="UP000824596">
    <property type="component" value="Unassembled WGS sequence"/>
</dbReference>
<gene>
    <name evidence="2" type="ORF">HRG_03031</name>
</gene>
<keyword evidence="3" id="KW-1185">Reference proteome</keyword>
<reference evidence="2" key="1">
    <citation type="submission" date="2021-09" db="EMBL/GenBank/DDBJ databases">
        <title>A high-quality genome of the endoparasitic fungus Hirsutella rhossiliensis with a comparison of Hirsutella genomes reveals transposable elements contributing to genome size variation.</title>
        <authorList>
            <person name="Lin R."/>
            <person name="Jiao Y."/>
            <person name="Sun X."/>
            <person name="Ling J."/>
            <person name="Xie B."/>
            <person name="Cheng X."/>
        </authorList>
    </citation>
    <scope>NUCLEOTIDE SEQUENCE</scope>
    <source>
        <strain evidence="2">HR02</strain>
    </source>
</reference>
<dbReference type="GeneID" id="68352160"/>
<sequence>MATLLDPQRVAQLMLSWLNLDLVSCTELQTLWAGYGHICAIEARPTTPPDTIQAGTSASSPLRLVLKLICPPSVRPGDEGHLRKMLSYEVEQYLYDELAPHLRNDVAVARCLASTRSSRDRAVADGIQDLTATLLTDLRPQFPVAGHKRCFLTPRQVKAALEWLSRFHSSSWGWLPRDLDQFVLPPLEEARRRQLGRRAQGKGLWLNGGYTYLATRRKEYAALAADDESEWSVAFCRPAPGLLSSVAELAADFLTPSGRPFETCIHGDVKSENLFSTDSGDRVAFFDFQYAGVGLGVCDLAKLLTCSVPLDMLTDVHVIPAELPMGQGEKVLLDQYRALLLDPQPGKTTPDYGWDEFSRHWETALVDWCRFQASWGFWGNTDWLQARVRCILRDQGWRDWLERQAKGTADGAA</sequence>
<organism evidence="2 3">
    <name type="scientific">Hirsutella rhossiliensis</name>
    <dbReference type="NCBI Taxonomy" id="111463"/>
    <lineage>
        <taxon>Eukaryota</taxon>
        <taxon>Fungi</taxon>
        <taxon>Dikarya</taxon>
        <taxon>Ascomycota</taxon>
        <taxon>Pezizomycotina</taxon>
        <taxon>Sordariomycetes</taxon>
        <taxon>Hypocreomycetidae</taxon>
        <taxon>Hypocreales</taxon>
        <taxon>Ophiocordycipitaceae</taxon>
        <taxon>Hirsutella</taxon>
    </lineage>
</organism>
<dbReference type="RefSeq" id="XP_044722528.1">
    <property type="nucleotide sequence ID" value="XM_044861502.1"/>
</dbReference>
<dbReference type="AlphaFoldDB" id="A0A9P8SKQ2"/>
<dbReference type="PANTHER" id="PTHR23020">
    <property type="entry name" value="UNCHARACTERIZED NUCLEAR HORMONE RECEPTOR-RELATED"/>
    <property type="match status" value="1"/>
</dbReference>
<dbReference type="EMBL" id="JAIZPD010000003">
    <property type="protein sequence ID" value="KAH0965015.1"/>
    <property type="molecule type" value="Genomic_DNA"/>
</dbReference>
<proteinExistence type="predicted"/>
<comment type="caution">
    <text evidence="2">The sequence shown here is derived from an EMBL/GenBank/DDBJ whole genome shotgun (WGS) entry which is preliminary data.</text>
</comment>
<evidence type="ECO:0000313" key="3">
    <source>
        <dbReference type="Proteomes" id="UP000824596"/>
    </source>
</evidence>
<evidence type="ECO:0000259" key="1">
    <source>
        <dbReference type="Pfam" id="PF01636"/>
    </source>
</evidence>
<dbReference type="InterPro" id="IPR011009">
    <property type="entry name" value="Kinase-like_dom_sf"/>
</dbReference>
<protein>
    <submittedName>
        <fullName evidence="2">Phosphotransferase enzyme family domain-containing protein</fullName>
    </submittedName>
</protein>
<dbReference type="SUPFAM" id="SSF56112">
    <property type="entry name" value="Protein kinase-like (PK-like)"/>
    <property type="match status" value="1"/>
</dbReference>